<sequence length="518" mass="51610">MSAGVVCSGLFLLGLDLTVLNVALPELQTALGSSAGQTQWIVDAYALVLGGLVLTAGGITDRIGRRRAFLAGLATCGLASVAGATAALPWQLIGARGAMGAGAALIMPATLSLLTSLFPEPQPRRRAISLWAAVGGAGGALGPVIGGWLVAHQSWRAVFWLNVPCAVAIIVLTLLVVPAPPPARTEPVDLPGTALSATGLLALVWAIIEGPARGWTSTAVLSASAVGAALLTAFAVWVRRAPAAMLPRHVLRREVAVPAAALAMMAFGMFGALFVISLYLQGVLGCTPWQAGVRTLPLPAALIAGAALAAGLTARLTQRSLMVSGLAVVAGSFVLLSRTTPESGYPHLAVVQIAAGLGAGLTAAAGTAAVMESVGESYAGVGSAVNDATRQVGATLGVAVQGSVLATVYRDRVGAALAHADLGGVPSAAKDSVVAAALAGRHAAPAVRGHLLAAATDAFVAGLTRSAAVAAVVAAGGAVAVWRGLPRPAADGSSPRPEKQDGRTPPGAERHSARRGSP</sequence>
<evidence type="ECO:0000313" key="10">
    <source>
        <dbReference type="Proteomes" id="UP001501391"/>
    </source>
</evidence>
<dbReference type="Pfam" id="PF07690">
    <property type="entry name" value="MFS_1"/>
    <property type="match status" value="1"/>
</dbReference>
<feature type="transmembrane region" description="Helical" evidence="7">
    <location>
        <begin position="37"/>
        <end position="56"/>
    </location>
</feature>
<feature type="transmembrane region" description="Helical" evidence="7">
    <location>
        <begin position="214"/>
        <end position="238"/>
    </location>
</feature>
<feature type="transmembrane region" description="Helical" evidence="7">
    <location>
        <begin position="296"/>
        <end position="314"/>
    </location>
</feature>
<feature type="region of interest" description="Disordered" evidence="6">
    <location>
        <begin position="485"/>
        <end position="518"/>
    </location>
</feature>
<keyword evidence="5" id="KW-0046">Antibiotic resistance</keyword>
<evidence type="ECO:0000313" key="9">
    <source>
        <dbReference type="EMBL" id="GAA2195707.1"/>
    </source>
</evidence>
<evidence type="ECO:0000256" key="5">
    <source>
        <dbReference type="ARBA" id="ARBA00023251"/>
    </source>
</evidence>
<dbReference type="PANTHER" id="PTHR42718">
    <property type="entry name" value="MAJOR FACILITATOR SUPERFAMILY MULTIDRUG TRANSPORTER MFSC"/>
    <property type="match status" value="1"/>
</dbReference>
<keyword evidence="10" id="KW-1185">Reference proteome</keyword>
<feature type="transmembrane region" description="Helical" evidence="7">
    <location>
        <begin position="190"/>
        <end position="208"/>
    </location>
</feature>
<feature type="transmembrane region" description="Helical" evidence="7">
    <location>
        <begin position="68"/>
        <end position="92"/>
    </location>
</feature>
<evidence type="ECO:0000256" key="3">
    <source>
        <dbReference type="ARBA" id="ARBA00022989"/>
    </source>
</evidence>
<evidence type="ECO:0000256" key="4">
    <source>
        <dbReference type="ARBA" id="ARBA00023136"/>
    </source>
</evidence>
<evidence type="ECO:0000259" key="8">
    <source>
        <dbReference type="PROSITE" id="PS50850"/>
    </source>
</evidence>
<organism evidence="9 10">
    <name type="scientific">Streptomyces bangladeshensis</name>
    <dbReference type="NCBI Taxonomy" id="295352"/>
    <lineage>
        <taxon>Bacteria</taxon>
        <taxon>Bacillati</taxon>
        <taxon>Actinomycetota</taxon>
        <taxon>Actinomycetes</taxon>
        <taxon>Kitasatosporales</taxon>
        <taxon>Streptomycetaceae</taxon>
        <taxon>Streptomyces</taxon>
    </lineage>
</organism>
<dbReference type="InterPro" id="IPR036259">
    <property type="entry name" value="MFS_trans_sf"/>
</dbReference>
<evidence type="ECO:0000256" key="6">
    <source>
        <dbReference type="SAM" id="MobiDB-lite"/>
    </source>
</evidence>
<feature type="transmembrane region" description="Helical" evidence="7">
    <location>
        <begin position="321"/>
        <end position="337"/>
    </location>
</feature>
<evidence type="ECO:0000256" key="7">
    <source>
        <dbReference type="SAM" id="Phobius"/>
    </source>
</evidence>
<protein>
    <submittedName>
        <fullName evidence="9">DHA2 family efflux MFS transporter permease subunit</fullName>
    </submittedName>
</protein>
<feature type="transmembrane region" description="Helical" evidence="7">
    <location>
        <begin position="349"/>
        <end position="370"/>
    </location>
</feature>
<dbReference type="SUPFAM" id="SSF103473">
    <property type="entry name" value="MFS general substrate transporter"/>
    <property type="match status" value="1"/>
</dbReference>
<dbReference type="CDD" id="cd17321">
    <property type="entry name" value="MFS_MMR_MDR_like"/>
    <property type="match status" value="1"/>
</dbReference>
<feature type="transmembrane region" description="Helical" evidence="7">
    <location>
        <begin position="259"/>
        <end position="284"/>
    </location>
</feature>
<dbReference type="InterPro" id="IPR020846">
    <property type="entry name" value="MFS_dom"/>
</dbReference>
<feature type="domain" description="Major facilitator superfamily (MFS) profile" evidence="8">
    <location>
        <begin position="2"/>
        <end position="489"/>
    </location>
</feature>
<reference evidence="10" key="1">
    <citation type="journal article" date="2019" name="Int. J. Syst. Evol. Microbiol.">
        <title>The Global Catalogue of Microorganisms (GCM) 10K type strain sequencing project: providing services to taxonomists for standard genome sequencing and annotation.</title>
        <authorList>
            <consortium name="The Broad Institute Genomics Platform"/>
            <consortium name="The Broad Institute Genome Sequencing Center for Infectious Disease"/>
            <person name="Wu L."/>
            <person name="Ma J."/>
        </authorList>
    </citation>
    <scope>NUCLEOTIDE SEQUENCE [LARGE SCALE GENOMIC DNA]</scope>
    <source>
        <strain evidence="10">JCM 14924</strain>
    </source>
</reference>
<feature type="transmembrane region" description="Helical" evidence="7">
    <location>
        <begin position="130"/>
        <end position="151"/>
    </location>
</feature>
<keyword evidence="4 7" id="KW-0472">Membrane</keyword>
<keyword evidence="2 7" id="KW-0812">Transmembrane</keyword>
<dbReference type="EMBL" id="BAAAOQ010000008">
    <property type="protein sequence ID" value="GAA2195707.1"/>
    <property type="molecule type" value="Genomic_DNA"/>
</dbReference>
<dbReference type="Proteomes" id="UP001501391">
    <property type="component" value="Unassembled WGS sequence"/>
</dbReference>
<evidence type="ECO:0000256" key="2">
    <source>
        <dbReference type="ARBA" id="ARBA00022692"/>
    </source>
</evidence>
<dbReference type="Gene3D" id="1.20.1250.20">
    <property type="entry name" value="MFS general substrate transporter like domains"/>
    <property type="match status" value="1"/>
</dbReference>
<dbReference type="PROSITE" id="PS50850">
    <property type="entry name" value="MFS"/>
    <property type="match status" value="1"/>
</dbReference>
<comment type="subcellular location">
    <subcellularLocation>
        <location evidence="1">Cell membrane</location>
        <topology evidence="1">Multi-pass membrane protein</topology>
    </subcellularLocation>
</comment>
<comment type="caution">
    <text evidence="9">The sequence shown here is derived from an EMBL/GenBank/DDBJ whole genome shotgun (WGS) entry which is preliminary data.</text>
</comment>
<proteinExistence type="predicted"/>
<accession>A0ABP5NCV1</accession>
<feature type="transmembrane region" description="Helical" evidence="7">
    <location>
        <begin position="157"/>
        <end position="178"/>
    </location>
</feature>
<feature type="transmembrane region" description="Helical" evidence="7">
    <location>
        <begin position="98"/>
        <end position="118"/>
    </location>
</feature>
<evidence type="ECO:0000256" key="1">
    <source>
        <dbReference type="ARBA" id="ARBA00004651"/>
    </source>
</evidence>
<gene>
    <name evidence="9" type="ORF">GCM10009787_26940</name>
</gene>
<dbReference type="RefSeq" id="WP_346162735.1">
    <property type="nucleotide sequence ID" value="NZ_BAAAOQ010000008.1"/>
</dbReference>
<keyword evidence="3 7" id="KW-1133">Transmembrane helix</keyword>
<dbReference type="PANTHER" id="PTHR42718:SF42">
    <property type="entry name" value="EXPORT PROTEIN"/>
    <property type="match status" value="1"/>
</dbReference>
<dbReference type="InterPro" id="IPR011701">
    <property type="entry name" value="MFS"/>
</dbReference>
<name>A0ABP5NCV1_9ACTN</name>